<name>A0A5N6YPX3_9EURO</name>
<keyword evidence="1" id="KW-0863">Zinc-finger</keyword>
<reference evidence="4" key="1">
    <citation type="submission" date="2019-04" db="EMBL/GenBank/DDBJ databases">
        <title>Friends and foes A comparative genomics study of 23 Aspergillus species from section Flavi.</title>
        <authorList>
            <consortium name="DOE Joint Genome Institute"/>
            <person name="Kjaerbolling I."/>
            <person name="Vesth T."/>
            <person name="Frisvad J.C."/>
            <person name="Nybo J.L."/>
            <person name="Theobald S."/>
            <person name="Kildgaard S."/>
            <person name="Isbrandt T."/>
            <person name="Kuo A."/>
            <person name="Sato A."/>
            <person name="Lyhne E.K."/>
            <person name="Kogle M.E."/>
            <person name="Wiebenga A."/>
            <person name="Kun R.S."/>
            <person name="Lubbers R.J."/>
            <person name="Makela M.R."/>
            <person name="Barry K."/>
            <person name="Chovatia M."/>
            <person name="Clum A."/>
            <person name="Daum C."/>
            <person name="Haridas S."/>
            <person name="He G."/>
            <person name="LaButti K."/>
            <person name="Lipzen A."/>
            <person name="Mondo S."/>
            <person name="Riley R."/>
            <person name="Salamov A."/>
            <person name="Simmons B.A."/>
            <person name="Magnuson J.K."/>
            <person name="Henrissat B."/>
            <person name="Mortensen U.H."/>
            <person name="Larsen T.O."/>
            <person name="Devries R.P."/>
            <person name="Grigoriev I.V."/>
            <person name="Machida M."/>
            <person name="Baker S.E."/>
            <person name="Andersen M.R."/>
        </authorList>
    </citation>
    <scope>NUCLEOTIDE SEQUENCE</scope>
    <source>
        <strain evidence="4">CBS 117612</strain>
    </source>
</reference>
<sequence>MGGPVWGTSEFSFTEDQQDEPSFSNEGQGYIDPYHLYAPMTAASYPSNSSSGVVPADPTVPDLSPTFFPWPIDGNTPTYMPVHDNNVDPKAPAAIYISTLDHPQEHPCVPSPDIQHPSQSSTITTTLTTNQNVNTKPRTTKTQTNDSTKPKQWRCDRKGCKYKGTFARKAELKRHIESLHVAPGSHECPFCGRQHNRKDNLASHLKTVH</sequence>
<dbReference type="PROSITE" id="PS50157">
    <property type="entry name" value="ZINC_FINGER_C2H2_2"/>
    <property type="match status" value="1"/>
</dbReference>
<evidence type="ECO:0000313" key="4">
    <source>
        <dbReference type="EMBL" id="KAE8346479.1"/>
    </source>
</evidence>
<dbReference type="Gene3D" id="3.30.160.60">
    <property type="entry name" value="Classic Zinc Finger"/>
    <property type="match status" value="1"/>
</dbReference>
<dbReference type="SMART" id="SM00355">
    <property type="entry name" value="ZnF_C2H2"/>
    <property type="match status" value="2"/>
</dbReference>
<dbReference type="GO" id="GO:0008270">
    <property type="term" value="F:zinc ion binding"/>
    <property type="evidence" value="ECO:0007669"/>
    <property type="project" value="UniProtKB-KW"/>
</dbReference>
<feature type="region of interest" description="Disordered" evidence="2">
    <location>
        <begin position="1"/>
        <end position="30"/>
    </location>
</feature>
<protein>
    <recommendedName>
        <fullName evidence="3">C2H2-type domain-containing protein</fullName>
    </recommendedName>
</protein>
<dbReference type="EMBL" id="ML737116">
    <property type="protein sequence ID" value="KAE8346479.1"/>
    <property type="molecule type" value="Genomic_DNA"/>
</dbReference>
<dbReference type="InterPro" id="IPR013087">
    <property type="entry name" value="Znf_C2H2_type"/>
</dbReference>
<dbReference type="OrthoDB" id="654211at2759"/>
<keyword evidence="1" id="KW-0479">Metal-binding</keyword>
<dbReference type="Proteomes" id="UP000325558">
    <property type="component" value="Unassembled WGS sequence"/>
</dbReference>
<dbReference type="AlphaFoldDB" id="A0A5N6YPX3"/>
<gene>
    <name evidence="4" type="ORF">BDV24DRAFT_158711</name>
</gene>
<organism evidence="4">
    <name type="scientific">Aspergillus arachidicola</name>
    <dbReference type="NCBI Taxonomy" id="656916"/>
    <lineage>
        <taxon>Eukaryota</taxon>
        <taxon>Fungi</taxon>
        <taxon>Dikarya</taxon>
        <taxon>Ascomycota</taxon>
        <taxon>Pezizomycotina</taxon>
        <taxon>Eurotiomycetes</taxon>
        <taxon>Eurotiomycetidae</taxon>
        <taxon>Eurotiales</taxon>
        <taxon>Aspergillaceae</taxon>
        <taxon>Aspergillus</taxon>
        <taxon>Aspergillus subgen. Circumdati</taxon>
    </lineage>
</organism>
<evidence type="ECO:0000259" key="3">
    <source>
        <dbReference type="PROSITE" id="PS50157"/>
    </source>
</evidence>
<evidence type="ECO:0000256" key="2">
    <source>
        <dbReference type="SAM" id="MobiDB-lite"/>
    </source>
</evidence>
<evidence type="ECO:0000256" key="1">
    <source>
        <dbReference type="PROSITE-ProRule" id="PRU00042"/>
    </source>
</evidence>
<keyword evidence="1" id="KW-0862">Zinc</keyword>
<accession>A0A5N6YPX3</accession>
<feature type="compositionally biased region" description="Polar residues" evidence="2">
    <location>
        <begin position="136"/>
        <end position="147"/>
    </location>
</feature>
<feature type="domain" description="C2H2-type" evidence="3">
    <location>
        <begin position="186"/>
        <end position="209"/>
    </location>
</feature>
<dbReference type="SUPFAM" id="SSF57667">
    <property type="entry name" value="beta-beta-alpha zinc fingers"/>
    <property type="match status" value="1"/>
</dbReference>
<proteinExistence type="predicted"/>
<feature type="region of interest" description="Disordered" evidence="2">
    <location>
        <begin position="131"/>
        <end position="154"/>
    </location>
</feature>
<feature type="compositionally biased region" description="Polar residues" evidence="2">
    <location>
        <begin position="9"/>
        <end position="27"/>
    </location>
</feature>
<dbReference type="InterPro" id="IPR036236">
    <property type="entry name" value="Znf_C2H2_sf"/>
</dbReference>